<name>A0A0L0NVE8_CANAR</name>
<feature type="compositionally biased region" description="Basic and acidic residues" evidence="3">
    <location>
        <begin position="102"/>
        <end position="121"/>
    </location>
</feature>
<dbReference type="GO" id="GO:0051286">
    <property type="term" value="C:cell tip"/>
    <property type="evidence" value="ECO:0007669"/>
    <property type="project" value="TreeGrafter"/>
</dbReference>
<sequence>MTDSPTLESTNRLLHDLERKLSFGLDCLDQTPSHTSHASSVVHDTSNSGLARQSIQLSVLLYIKSGNSPDFDADLVFADRQQRHVTKFAREYSPSISVNGMRNEESRNGAEDNLTNERGETASEASLDSFDSLDRSLEDHDDYDVYDDFGDEEDDDMLLPPLPPRLPPREMDPDKLYGLYDFLGPDPLHCTLARDEPVYLVNDLDNYWWLIRKLTKKERLELGLRRNEENQLCSDDEDGKIGFVPAECLETYEERLARLNCFKNEELEKTSKDTLPLHDTEGPKKSAESVAQSESIDSIQKSATSLASEQNLDTPTIGRKGSILKKSGSLRLSNKSVTFENLGALVLEGEVSDSEAVDFADLYYNFSREDLRSQERIEEEDSEKHSEVLSDLYPAEMPLQINKSTRTPRKTDIQENLNGFHPPQPHDTSSIGSFSPDTPPVGRFAEDSSNQTLRRSLIMDRLSQVTMDIQEHMTSDEEDDNTFDFYSGYGDQEGNEDEEDDAFDLDCTGDENVTPLTSVNSLNNVSLSPKKGSVPAPVLEKRSFRLASETVSPIMGKLDELTEKLAELEQMF</sequence>
<dbReference type="GO" id="GO:0008104">
    <property type="term" value="P:intracellular protein localization"/>
    <property type="evidence" value="ECO:0007669"/>
    <property type="project" value="TreeGrafter"/>
</dbReference>
<dbReference type="InterPro" id="IPR001452">
    <property type="entry name" value="SH3_domain"/>
</dbReference>
<dbReference type="GO" id="GO:0015630">
    <property type="term" value="C:microtubule cytoskeleton"/>
    <property type="evidence" value="ECO:0007669"/>
    <property type="project" value="TreeGrafter"/>
</dbReference>
<evidence type="ECO:0000313" key="6">
    <source>
        <dbReference type="Proteomes" id="UP000037122"/>
    </source>
</evidence>
<dbReference type="Proteomes" id="UP000037122">
    <property type="component" value="Unassembled WGS sequence"/>
</dbReference>
<gene>
    <name evidence="5" type="ORF">QG37_06089</name>
</gene>
<evidence type="ECO:0000256" key="2">
    <source>
        <dbReference type="PROSITE-ProRule" id="PRU00192"/>
    </source>
</evidence>
<feature type="region of interest" description="Disordered" evidence="3">
    <location>
        <begin position="96"/>
        <end position="129"/>
    </location>
</feature>
<dbReference type="SMART" id="SM00326">
    <property type="entry name" value="SH3"/>
    <property type="match status" value="1"/>
</dbReference>
<dbReference type="VEuPathDB" id="FungiDB:CJJ07_000194"/>
<dbReference type="VEuPathDB" id="FungiDB:CJI97_002010"/>
<feature type="compositionally biased region" description="Polar residues" evidence="3">
    <location>
        <begin position="426"/>
        <end position="436"/>
    </location>
</feature>
<feature type="region of interest" description="Disordered" evidence="3">
    <location>
        <begin position="402"/>
        <end position="450"/>
    </location>
</feature>
<evidence type="ECO:0000256" key="3">
    <source>
        <dbReference type="SAM" id="MobiDB-lite"/>
    </source>
</evidence>
<comment type="caution">
    <text evidence="5">The sequence shown here is derived from an EMBL/GenBank/DDBJ whole genome shotgun (WGS) entry which is preliminary data.</text>
</comment>
<dbReference type="VEuPathDB" id="FungiDB:CJI96_0005020"/>
<proteinExistence type="predicted"/>
<dbReference type="AlphaFoldDB" id="A0A0L0NVE8"/>
<dbReference type="PANTHER" id="PTHR47775">
    <property type="entry name" value="BUD SITE SELECTION PROTEIN 14"/>
    <property type="match status" value="1"/>
</dbReference>
<feature type="domain" description="SH3" evidence="4">
    <location>
        <begin position="171"/>
        <end position="254"/>
    </location>
</feature>
<evidence type="ECO:0000256" key="1">
    <source>
        <dbReference type="ARBA" id="ARBA00022443"/>
    </source>
</evidence>
<keyword evidence="1 2" id="KW-0728">SH3 domain</keyword>
<accession>A0A0L0NVE8</accession>
<dbReference type="InterPro" id="IPR036028">
    <property type="entry name" value="SH3-like_dom_sf"/>
</dbReference>
<dbReference type="VEuPathDB" id="FungiDB:B9J08_002466"/>
<feature type="compositionally biased region" description="Polar residues" evidence="3">
    <location>
        <begin position="289"/>
        <end position="314"/>
    </location>
</feature>
<dbReference type="InterPro" id="IPR053039">
    <property type="entry name" value="Polarity_Bud-Selection_Reg"/>
</dbReference>
<dbReference type="PANTHER" id="PTHR47775:SF1">
    <property type="entry name" value="BUD SITE SELECTION PROTEIN 14"/>
    <property type="match status" value="1"/>
</dbReference>
<dbReference type="GO" id="GO:0030950">
    <property type="term" value="P:establishment or maintenance of actin cytoskeleton polarity"/>
    <property type="evidence" value="ECO:0007669"/>
    <property type="project" value="TreeGrafter"/>
</dbReference>
<dbReference type="SUPFAM" id="SSF50044">
    <property type="entry name" value="SH3-domain"/>
    <property type="match status" value="1"/>
</dbReference>
<evidence type="ECO:0000259" key="4">
    <source>
        <dbReference type="PROSITE" id="PS50002"/>
    </source>
</evidence>
<feature type="compositionally biased region" description="Basic and acidic residues" evidence="3">
    <location>
        <begin position="272"/>
        <end position="287"/>
    </location>
</feature>
<organism evidence="5 6">
    <name type="scientific">Candidozyma auris</name>
    <name type="common">Yeast</name>
    <name type="synonym">Candida auris</name>
    <dbReference type="NCBI Taxonomy" id="498019"/>
    <lineage>
        <taxon>Eukaryota</taxon>
        <taxon>Fungi</taxon>
        <taxon>Dikarya</taxon>
        <taxon>Ascomycota</taxon>
        <taxon>Saccharomycotina</taxon>
        <taxon>Pichiomycetes</taxon>
        <taxon>Metschnikowiaceae</taxon>
        <taxon>Candidozyma</taxon>
    </lineage>
</organism>
<dbReference type="EMBL" id="LGST01000041">
    <property type="protein sequence ID" value="KND97685.1"/>
    <property type="molecule type" value="Genomic_DNA"/>
</dbReference>
<reference evidence="6" key="1">
    <citation type="journal article" date="2015" name="BMC Genomics">
        <title>Draft genome of a commonly misdiagnosed multidrug resistant pathogen Candida auris.</title>
        <authorList>
            <person name="Chatterjee S."/>
            <person name="Alampalli S.V."/>
            <person name="Nageshan R.K."/>
            <person name="Chettiar S.T."/>
            <person name="Joshi S."/>
            <person name="Tatu U.S."/>
        </authorList>
    </citation>
    <scope>NUCLEOTIDE SEQUENCE [LARGE SCALE GENOMIC DNA]</scope>
    <source>
        <strain evidence="6">6684</strain>
    </source>
</reference>
<dbReference type="PROSITE" id="PS50002">
    <property type="entry name" value="SH3"/>
    <property type="match status" value="1"/>
</dbReference>
<dbReference type="VEuPathDB" id="FungiDB:QG37_06089"/>
<feature type="region of interest" description="Disordered" evidence="3">
    <location>
        <begin position="141"/>
        <end position="168"/>
    </location>
</feature>
<evidence type="ECO:0000313" key="5">
    <source>
        <dbReference type="EMBL" id="KND97685.1"/>
    </source>
</evidence>
<feature type="compositionally biased region" description="Acidic residues" evidence="3">
    <location>
        <begin position="141"/>
        <end position="157"/>
    </location>
</feature>
<protein>
    <recommendedName>
        <fullName evidence="4">SH3 domain-containing protein</fullName>
    </recommendedName>
</protein>
<feature type="region of interest" description="Disordered" evidence="3">
    <location>
        <begin position="272"/>
        <end position="320"/>
    </location>
</feature>
<dbReference type="VEuPathDB" id="FungiDB:CJJ09_005555"/>